<comment type="caution">
    <text evidence="1">The sequence shown here is derived from an EMBL/GenBank/DDBJ whole genome shotgun (WGS) entry which is preliminary data.</text>
</comment>
<gene>
    <name evidence="1" type="ORF">GCM10025868_13770</name>
</gene>
<protein>
    <recommendedName>
        <fullName evidence="3">Amine oxidase domain-containing protein</fullName>
    </recommendedName>
</protein>
<evidence type="ECO:0000313" key="2">
    <source>
        <dbReference type="Proteomes" id="UP001157017"/>
    </source>
</evidence>
<keyword evidence="2" id="KW-1185">Reference proteome</keyword>
<proteinExistence type="predicted"/>
<evidence type="ECO:0000313" key="1">
    <source>
        <dbReference type="EMBL" id="GMA86127.1"/>
    </source>
</evidence>
<dbReference type="EMBL" id="BSUZ01000001">
    <property type="protein sequence ID" value="GMA86127.1"/>
    <property type="molecule type" value="Genomic_DNA"/>
</dbReference>
<accession>A0ABQ6JD58</accession>
<sequence>MLWTYAHVPNGCTVDVGERVTAQIERFAPGFRDVVLHRSVIPASHMSDHDENYVGGDIAAGAPTMWQMLARPALRWDPYRVPLESGSGFDGAYLCSSAAPPGPGVHGMPGVHAAKRALRQVFGDRRDPLALVRALA</sequence>
<dbReference type="Proteomes" id="UP001157017">
    <property type="component" value="Unassembled WGS sequence"/>
</dbReference>
<dbReference type="PANTHER" id="PTHR10668:SF105">
    <property type="entry name" value="DEHYDROGENASE-RELATED"/>
    <property type="match status" value="1"/>
</dbReference>
<reference evidence="2" key="1">
    <citation type="journal article" date="2019" name="Int. J. Syst. Evol. Microbiol.">
        <title>The Global Catalogue of Microorganisms (GCM) 10K type strain sequencing project: providing services to taxonomists for standard genome sequencing and annotation.</title>
        <authorList>
            <consortium name="The Broad Institute Genomics Platform"/>
            <consortium name="The Broad Institute Genome Sequencing Center for Infectious Disease"/>
            <person name="Wu L."/>
            <person name="Ma J."/>
        </authorList>
    </citation>
    <scope>NUCLEOTIDE SEQUENCE [LARGE SCALE GENOMIC DNA]</scope>
    <source>
        <strain evidence="2">NBRC 108730</strain>
    </source>
</reference>
<evidence type="ECO:0008006" key="3">
    <source>
        <dbReference type="Google" id="ProtNLM"/>
    </source>
</evidence>
<dbReference type="PANTHER" id="PTHR10668">
    <property type="entry name" value="PHYTOENE DEHYDROGENASE"/>
    <property type="match status" value="1"/>
</dbReference>
<name>A0ABQ6JD58_9ACTN</name>
<organism evidence="1 2">
    <name type="scientific">Angustibacter aerolatus</name>
    <dbReference type="NCBI Taxonomy" id="1162965"/>
    <lineage>
        <taxon>Bacteria</taxon>
        <taxon>Bacillati</taxon>
        <taxon>Actinomycetota</taxon>
        <taxon>Actinomycetes</taxon>
        <taxon>Kineosporiales</taxon>
        <taxon>Kineosporiaceae</taxon>
    </lineage>
</organism>